<gene>
    <name evidence="2" type="primary">Hydin_6</name>
    <name evidence="2" type="ORF">PASAMO_R14291</name>
</gene>
<name>A0A852DMX3_PASAF</name>
<evidence type="ECO:0000313" key="2">
    <source>
        <dbReference type="EMBL" id="NXP95208.1"/>
    </source>
</evidence>
<evidence type="ECO:0000313" key="3">
    <source>
        <dbReference type="Proteomes" id="UP000625584"/>
    </source>
</evidence>
<evidence type="ECO:0000259" key="1">
    <source>
        <dbReference type="Pfam" id="PF17213"/>
    </source>
</evidence>
<feature type="domain" description="Hydin adenylate kinase-like" evidence="1">
    <location>
        <begin position="128"/>
        <end position="166"/>
    </location>
</feature>
<dbReference type="GO" id="GO:1904158">
    <property type="term" value="P:axonemal central apparatus assembly"/>
    <property type="evidence" value="ECO:0007669"/>
    <property type="project" value="TreeGrafter"/>
</dbReference>
<organism evidence="2 3">
    <name type="scientific">Passerina amoena</name>
    <name type="common">Lazuli bunting</name>
    <dbReference type="NCBI Taxonomy" id="142471"/>
    <lineage>
        <taxon>Eukaryota</taxon>
        <taxon>Metazoa</taxon>
        <taxon>Chordata</taxon>
        <taxon>Craniata</taxon>
        <taxon>Vertebrata</taxon>
        <taxon>Euteleostomi</taxon>
        <taxon>Archelosauria</taxon>
        <taxon>Archosauria</taxon>
        <taxon>Dinosauria</taxon>
        <taxon>Saurischia</taxon>
        <taxon>Theropoda</taxon>
        <taxon>Coelurosauria</taxon>
        <taxon>Aves</taxon>
        <taxon>Neognathae</taxon>
        <taxon>Neoaves</taxon>
        <taxon>Telluraves</taxon>
        <taxon>Australaves</taxon>
        <taxon>Passeriformes</taxon>
        <taxon>Cardinalidae</taxon>
        <taxon>Passerina</taxon>
    </lineage>
</organism>
<sequence length="167" mass="18284">VDNDGVEATVVVKNPCNFPIEFYALDFDEQYLEKGKVRRQAHVHAAQVSQHSSIPRLSPFLGSEEMGRMMRIKGRQEADFSPWFCTAAHHRSVSFSPESMVKATGGPFSQAVLRHLSSEAQSHQGIVVIIHGPPRAGKTEIAAALCQYYGAATVSIDTVVKEAMAND</sequence>
<dbReference type="Gene3D" id="3.40.50.300">
    <property type="entry name" value="P-loop containing nucleotide triphosphate hydrolases"/>
    <property type="match status" value="1"/>
</dbReference>
<dbReference type="EMBL" id="WBNP01038167">
    <property type="protein sequence ID" value="NXP95208.1"/>
    <property type="molecule type" value="Genomic_DNA"/>
</dbReference>
<dbReference type="GO" id="GO:0003341">
    <property type="term" value="P:cilium movement"/>
    <property type="evidence" value="ECO:0007669"/>
    <property type="project" value="TreeGrafter"/>
</dbReference>
<reference evidence="2" key="1">
    <citation type="submission" date="2019-09" db="EMBL/GenBank/DDBJ databases">
        <title>Bird 10,000 Genomes (B10K) Project - Family phase.</title>
        <authorList>
            <person name="Zhang G."/>
        </authorList>
    </citation>
    <scope>NUCLEOTIDE SEQUENCE</scope>
    <source>
        <strain evidence="2">OUT-0017</strain>
        <tissue evidence="2">Muscle</tissue>
    </source>
</reference>
<dbReference type="Proteomes" id="UP000625584">
    <property type="component" value="Unassembled WGS sequence"/>
</dbReference>
<dbReference type="InterPro" id="IPR027417">
    <property type="entry name" value="P-loop_NTPase"/>
</dbReference>
<dbReference type="GO" id="GO:0005930">
    <property type="term" value="C:axoneme"/>
    <property type="evidence" value="ECO:0007669"/>
    <property type="project" value="TreeGrafter"/>
</dbReference>
<dbReference type="PANTHER" id="PTHR23053:SF0">
    <property type="entry name" value="HYDROCEPHALUS-INDUCING PROTEIN HOMOLOG"/>
    <property type="match status" value="1"/>
</dbReference>
<dbReference type="SUPFAM" id="SSF52540">
    <property type="entry name" value="P-loop containing nucleoside triphosphate hydrolases"/>
    <property type="match status" value="1"/>
</dbReference>
<protein>
    <submittedName>
        <fullName evidence="2">HYDIN protein</fullName>
    </submittedName>
</protein>
<dbReference type="InterPro" id="IPR033305">
    <property type="entry name" value="Hydin-like"/>
</dbReference>
<dbReference type="InterPro" id="IPR033768">
    <property type="entry name" value="Hydin_ADK"/>
</dbReference>
<feature type="non-terminal residue" evidence="2">
    <location>
        <position position="167"/>
    </location>
</feature>
<dbReference type="AlphaFoldDB" id="A0A852DMX3"/>
<accession>A0A852DMX3</accession>
<dbReference type="Pfam" id="PF17213">
    <property type="entry name" value="Hydin_ADK"/>
    <property type="match status" value="1"/>
</dbReference>
<proteinExistence type="predicted"/>
<dbReference type="PANTHER" id="PTHR23053">
    <property type="entry name" value="DLEC1 DELETED IN LUNG AND ESOPHAGEAL CANCER 1"/>
    <property type="match status" value="1"/>
</dbReference>
<comment type="caution">
    <text evidence="2">The sequence shown here is derived from an EMBL/GenBank/DDBJ whole genome shotgun (WGS) entry which is preliminary data.</text>
</comment>
<keyword evidence="3" id="KW-1185">Reference proteome</keyword>
<feature type="non-terminal residue" evidence="2">
    <location>
        <position position="1"/>
    </location>
</feature>